<dbReference type="Proteomes" id="UP001626549">
    <property type="component" value="Chromosome"/>
</dbReference>
<dbReference type="EC" id="3.1.11.6" evidence="6"/>
<keyword evidence="9" id="KW-1185">Reference proteome</keyword>
<accession>A0ABZ0IB87</accession>
<dbReference type="RefSeq" id="WP_407327469.1">
    <property type="nucleotide sequence ID" value="NZ_CP136865.1"/>
</dbReference>
<reference evidence="8 9" key="1">
    <citation type="submission" date="2023-10" db="EMBL/GenBank/DDBJ databases">
        <title>Two novel species belonging to the OM43/NOR5 clade.</title>
        <authorList>
            <person name="Park M."/>
        </authorList>
    </citation>
    <scope>NUCLEOTIDE SEQUENCE [LARGE SCALE GENOMIC DNA]</scope>
    <source>
        <strain evidence="8 9">IMCC45268</strain>
    </source>
</reference>
<dbReference type="InterPro" id="IPR037004">
    <property type="entry name" value="Exonuc_VII_ssu_sf"/>
</dbReference>
<evidence type="ECO:0000256" key="1">
    <source>
        <dbReference type="ARBA" id="ARBA00009998"/>
    </source>
</evidence>
<evidence type="ECO:0000256" key="6">
    <source>
        <dbReference type="NCBIfam" id="TIGR01280"/>
    </source>
</evidence>
<evidence type="ECO:0000256" key="7">
    <source>
        <dbReference type="SAM" id="Coils"/>
    </source>
</evidence>
<keyword evidence="2" id="KW-0963">Cytoplasm</keyword>
<sequence length="83" mass="9068">MKTPKKTANETSDSFADISNRIDELTRDLESADIPLERASSVYAEAVDLIKLAQERLSAAEEQVAIIEKTSSPKQDELDGASD</sequence>
<evidence type="ECO:0000256" key="5">
    <source>
        <dbReference type="ARBA" id="ARBA00022839"/>
    </source>
</evidence>
<keyword evidence="5" id="KW-0269">Exonuclease</keyword>
<keyword evidence="7" id="KW-0175">Coiled coil</keyword>
<dbReference type="EMBL" id="CP136865">
    <property type="protein sequence ID" value="WOJ96777.1"/>
    <property type="molecule type" value="Genomic_DNA"/>
</dbReference>
<protein>
    <recommendedName>
        <fullName evidence="6">Exodeoxyribonuclease VII small subunit</fullName>
        <ecNumber evidence="6">3.1.11.6</ecNumber>
    </recommendedName>
</protein>
<organism evidence="8 9">
    <name type="scientific">Congregibacter brevis</name>
    <dbReference type="NCBI Taxonomy" id="3081201"/>
    <lineage>
        <taxon>Bacteria</taxon>
        <taxon>Pseudomonadati</taxon>
        <taxon>Pseudomonadota</taxon>
        <taxon>Gammaproteobacteria</taxon>
        <taxon>Cellvibrionales</taxon>
        <taxon>Halieaceae</taxon>
        <taxon>Congregibacter</taxon>
    </lineage>
</organism>
<evidence type="ECO:0000256" key="3">
    <source>
        <dbReference type="ARBA" id="ARBA00022722"/>
    </source>
</evidence>
<keyword evidence="3" id="KW-0540">Nuclease</keyword>
<proteinExistence type="inferred from homology"/>
<gene>
    <name evidence="8" type="primary">xseB</name>
    <name evidence="8" type="ORF">R0137_16250</name>
</gene>
<keyword evidence="4 8" id="KW-0378">Hydrolase</keyword>
<dbReference type="GO" id="GO:0008855">
    <property type="term" value="F:exodeoxyribonuclease VII activity"/>
    <property type="evidence" value="ECO:0007669"/>
    <property type="project" value="UniProtKB-EC"/>
</dbReference>
<dbReference type="InterPro" id="IPR003761">
    <property type="entry name" value="Exonuc_VII_S"/>
</dbReference>
<name>A0ABZ0IB87_9GAMM</name>
<dbReference type="NCBIfam" id="TIGR01280">
    <property type="entry name" value="xseB"/>
    <property type="match status" value="1"/>
</dbReference>
<dbReference type="Pfam" id="PF02609">
    <property type="entry name" value="Exonuc_VII_S"/>
    <property type="match status" value="1"/>
</dbReference>
<dbReference type="SUPFAM" id="SSF116842">
    <property type="entry name" value="XseB-like"/>
    <property type="match status" value="1"/>
</dbReference>
<comment type="similarity">
    <text evidence="1">Belongs to the XseB family.</text>
</comment>
<feature type="coiled-coil region" evidence="7">
    <location>
        <begin position="43"/>
        <end position="70"/>
    </location>
</feature>
<evidence type="ECO:0000256" key="4">
    <source>
        <dbReference type="ARBA" id="ARBA00022801"/>
    </source>
</evidence>
<evidence type="ECO:0000256" key="2">
    <source>
        <dbReference type="ARBA" id="ARBA00022490"/>
    </source>
</evidence>
<evidence type="ECO:0000313" key="8">
    <source>
        <dbReference type="EMBL" id="WOJ96777.1"/>
    </source>
</evidence>
<dbReference type="Gene3D" id="1.10.287.1040">
    <property type="entry name" value="Exonuclease VII, small subunit"/>
    <property type="match status" value="1"/>
</dbReference>
<evidence type="ECO:0000313" key="9">
    <source>
        <dbReference type="Proteomes" id="UP001626549"/>
    </source>
</evidence>